<evidence type="ECO:0008006" key="4">
    <source>
        <dbReference type="Google" id="ProtNLM"/>
    </source>
</evidence>
<keyword evidence="1" id="KW-0472">Membrane</keyword>
<name>D2RET6_ARCPA</name>
<reference evidence="2 3" key="1">
    <citation type="journal article" date="2010" name="Stand. Genomic Sci.">
        <title>Complete genome sequence of Archaeoglobus profundus type strain (AV18).</title>
        <authorList>
            <person name="von Jan M."/>
            <person name="Lapidus A."/>
            <person name="Del Rio T.G."/>
            <person name="Copeland A."/>
            <person name="Tice H."/>
            <person name="Cheng J.F."/>
            <person name="Lucas S."/>
            <person name="Chen F."/>
            <person name="Nolan M."/>
            <person name="Goodwin L."/>
            <person name="Han C."/>
            <person name="Pitluck S."/>
            <person name="Liolios K."/>
            <person name="Ivanova N."/>
            <person name="Mavromatis K."/>
            <person name="Ovchinnikova G."/>
            <person name="Chertkov O."/>
            <person name="Pati A."/>
            <person name="Chen A."/>
            <person name="Palaniappan K."/>
            <person name="Land M."/>
            <person name="Hauser L."/>
            <person name="Chang Y.J."/>
            <person name="Jeffries C.D."/>
            <person name="Saunders E."/>
            <person name="Brettin T."/>
            <person name="Detter J.C."/>
            <person name="Chain P."/>
            <person name="Eichinger K."/>
            <person name="Huber H."/>
            <person name="Spring S."/>
            <person name="Rohde M."/>
            <person name="Goker M."/>
            <person name="Wirth R."/>
            <person name="Woyke T."/>
            <person name="Bristow J."/>
            <person name="Eisen J.A."/>
            <person name="Markowitz V."/>
            <person name="Hugenholtz P."/>
            <person name="Kyrpides N.C."/>
            <person name="Klenk H.P."/>
        </authorList>
    </citation>
    <scope>NUCLEOTIDE SEQUENCE [LARGE SCALE GENOMIC DNA]</scope>
    <source>
        <strain evidence="3">DSM 5631 / JCM 9629 / NBRC 100127 / Av18</strain>
    </source>
</reference>
<dbReference type="eggNOG" id="arCOG10166">
    <property type="taxonomic scope" value="Archaea"/>
</dbReference>
<protein>
    <recommendedName>
        <fullName evidence="4">NADH-ubiquinone/plastoquinone oxidoreductase chain 6</fullName>
    </recommendedName>
</protein>
<feature type="transmembrane region" description="Helical" evidence="1">
    <location>
        <begin position="6"/>
        <end position="24"/>
    </location>
</feature>
<organism evidence="2 3">
    <name type="scientific">Archaeoglobus profundus (strain DSM 5631 / JCM 9629 / NBRC 100127 / Av18)</name>
    <dbReference type="NCBI Taxonomy" id="572546"/>
    <lineage>
        <taxon>Archaea</taxon>
        <taxon>Methanobacteriati</taxon>
        <taxon>Methanobacteriota</taxon>
        <taxon>Archaeoglobi</taxon>
        <taxon>Archaeoglobales</taxon>
        <taxon>Archaeoglobaceae</taxon>
        <taxon>Archaeoglobus</taxon>
    </lineage>
</organism>
<feature type="transmembrane region" description="Helical" evidence="1">
    <location>
        <begin position="55"/>
        <end position="77"/>
    </location>
</feature>
<dbReference type="HOGENOM" id="CLU_143261_0_0_2"/>
<keyword evidence="3" id="KW-1185">Reference proteome</keyword>
<dbReference type="PaxDb" id="572546-Arcpr_1584"/>
<feature type="transmembrane region" description="Helical" evidence="1">
    <location>
        <begin position="89"/>
        <end position="109"/>
    </location>
</feature>
<accession>D2RET6</accession>
<dbReference type="AlphaFoldDB" id="D2RET6"/>
<feature type="transmembrane region" description="Helical" evidence="1">
    <location>
        <begin position="31"/>
        <end position="49"/>
    </location>
</feature>
<dbReference type="EMBL" id="CP001857">
    <property type="protein sequence ID" value="ADB58630.1"/>
    <property type="molecule type" value="Genomic_DNA"/>
</dbReference>
<feature type="transmembrane region" description="Helical" evidence="1">
    <location>
        <begin position="115"/>
        <end position="140"/>
    </location>
</feature>
<proteinExistence type="predicted"/>
<keyword evidence="1" id="KW-1133">Transmembrane helix</keyword>
<sequence>MSNVPTGLVILYVLIVTFGIASLLSRDNFYSALYMCLTMICIAGVYAYYGIHSAFALIALIFIGALGAVTLVLAYSYREKASIKYKLRWIFFALAVAVFLALVAPLTVIDNPRDYVTSLIGFEPIFFLFSLSLLVMIPLIEVWRCKS</sequence>
<keyword evidence="1" id="KW-0812">Transmembrane</keyword>
<dbReference type="Proteomes" id="UP000001901">
    <property type="component" value="Chromosome"/>
</dbReference>
<evidence type="ECO:0000313" key="2">
    <source>
        <dbReference type="EMBL" id="ADB58630.1"/>
    </source>
</evidence>
<evidence type="ECO:0000256" key="1">
    <source>
        <dbReference type="SAM" id="Phobius"/>
    </source>
</evidence>
<dbReference type="STRING" id="572546.Arcpr_1584"/>
<dbReference type="KEGG" id="apo:Arcpr_1584"/>
<evidence type="ECO:0000313" key="3">
    <source>
        <dbReference type="Proteomes" id="UP000001901"/>
    </source>
</evidence>
<gene>
    <name evidence="2" type="ordered locus">Arcpr_1584</name>
</gene>